<dbReference type="Gene3D" id="3.30.70.1230">
    <property type="entry name" value="Nucleotide cyclase"/>
    <property type="match status" value="1"/>
</dbReference>
<sequence length="207" mass="23255">MLGVITGDLVHSSRASREQLREVQQRLQDIITSNQDRHRASGDMHRGDGFQLAFHHPFDAFVCAVDISCQLAMIKWQASLSIAVADGHLNQPVGRSHGPVFQLSGRQLEVLPRGQWRFSSSDSELEVRLGMATQLIGHILSQLSPRQGEVISYWLNHQRCEQKQIADALQMTPQNVSLHWRKGAGNHLEDYLDNVARLLQPHTGEVS</sequence>
<evidence type="ECO:0000313" key="1">
    <source>
        <dbReference type="EMBL" id="RAJ96500.1"/>
    </source>
</evidence>
<evidence type="ECO:0000313" key="2">
    <source>
        <dbReference type="Proteomes" id="UP000249203"/>
    </source>
</evidence>
<proteinExistence type="predicted"/>
<dbReference type="InterPro" id="IPR029787">
    <property type="entry name" value="Nucleotide_cyclase"/>
</dbReference>
<dbReference type="AlphaFoldDB" id="A0A327WX49"/>
<protein>
    <recommendedName>
        <fullName evidence="3">SatD family protein</fullName>
    </recommendedName>
</protein>
<evidence type="ECO:0008006" key="3">
    <source>
        <dbReference type="Google" id="ProtNLM"/>
    </source>
</evidence>
<accession>A0A327WX49</accession>
<reference evidence="1 2" key="1">
    <citation type="submission" date="2018-06" db="EMBL/GenBank/DDBJ databases">
        <title>Genomic Encyclopedia of Type Strains, Phase III (KMG-III): the genomes of soil and plant-associated and newly described type strains.</title>
        <authorList>
            <person name="Whitman W."/>
        </authorList>
    </citation>
    <scope>NUCLEOTIDE SEQUENCE [LARGE SCALE GENOMIC DNA]</scope>
    <source>
        <strain evidence="1 2">CGMCC 1.15366</strain>
    </source>
</reference>
<dbReference type="Proteomes" id="UP000249203">
    <property type="component" value="Unassembled WGS sequence"/>
</dbReference>
<comment type="caution">
    <text evidence="1">The sequence shown here is derived from an EMBL/GenBank/DDBJ whole genome shotgun (WGS) entry which is preliminary data.</text>
</comment>
<name>A0A327WX49_9GAMM</name>
<dbReference type="SUPFAM" id="SSF55073">
    <property type="entry name" value="Nucleotide cyclase"/>
    <property type="match status" value="1"/>
</dbReference>
<dbReference type="SUPFAM" id="SSF88659">
    <property type="entry name" value="Sigma3 and sigma4 domains of RNA polymerase sigma factors"/>
    <property type="match status" value="1"/>
</dbReference>
<dbReference type="InterPro" id="IPR013324">
    <property type="entry name" value="RNA_pol_sigma_r3/r4-like"/>
</dbReference>
<gene>
    <name evidence="1" type="ORF">B0I24_10879</name>
</gene>
<dbReference type="EMBL" id="QLMD01000008">
    <property type="protein sequence ID" value="RAJ96500.1"/>
    <property type="molecule type" value="Genomic_DNA"/>
</dbReference>
<organism evidence="1 2">
    <name type="scientific">Aliidiomarina maris</name>
    <dbReference type="NCBI Taxonomy" id="531312"/>
    <lineage>
        <taxon>Bacteria</taxon>
        <taxon>Pseudomonadati</taxon>
        <taxon>Pseudomonadota</taxon>
        <taxon>Gammaproteobacteria</taxon>
        <taxon>Alteromonadales</taxon>
        <taxon>Idiomarinaceae</taxon>
        <taxon>Aliidiomarina</taxon>
    </lineage>
</organism>